<evidence type="ECO:0000256" key="5">
    <source>
        <dbReference type="ARBA" id="ARBA00022475"/>
    </source>
</evidence>
<feature type="transmembrane region" description="Helical" evidence="10">
    <location>
        <begin position="43"/>
        <end position="64"/>
    </location>
</feature>
<sequence>MTELAQREVVEPLVASTVLPRTHARPDTAEVRRFTSGVRIGDLLALLGAAAAALALTTLISSQIAPMRGVLAFVVVAYALFLVVYAVLVSLDETGPVVRDRVIAVLVQSGAFLLVGTLASVLVYTVGRGFRSMLHLNMFTQDMTLAGPLDPLTRGGVMHAIVGTLIQISIALAITIPLGVTTALFLSEVPGRFARFVRTIVEAMTALPSIVAGLFILATFVLMLGFDKSGLAAGLAITVMMLPIMIRAADVVFRLVPHTLKEASLGLGAGQLRTVLHVVLPTSRSGLTTAIILATARGIGETSPVLLTAGFTASLNANPLSGPMVSLPLLTFQFVKSPQQTMVDRGFGAAVVLMGLVLVLFVLARVLGSQDVAKRAARRQRRRARAVRRQALTRRAAALVRRSAPADPDHSGSSHRSTSA</sequence>
<dbReference type="InterPro" id="IPR035906">
    <property type="entry name" value="MetI-like_sf"/>
</dbReference>
<dbReference type="PANTHER" id="PTHR42922:SF1">
    <property type="entry name" value="PHOSPHATE TRANSPORT SYSTEM PERMEASE PROTEIN PSTA"/>
    <property type="match status" value="1"/>
</dbReference>
<feature type="transmembrane region" description="Helical" evidence="10">
    <location>
        <begin position="103"/>
        <end position="126"/>
    </location>
</feature>
<evidence type="ECO:0000256" key="2">
    <source>
        <dbReference type="ARBA" id="ARBA00004651"/>
    </source>
</evidence>
<feature type="transmembrane region" description="Helical" evidence="10">
    <location>
        <begin position="206"/>
        <end position="226"/>
    </location>
</feature>
<dbReference type="InterPro" id="IPR005672">
    <property type="entry name" value="Phosphate_PstA"/>
</dbReference>
<keyword evidence="9 10" id="KW-0472">Membrane</keyword>
<comment type="function">
    <text evidence="1">Part of the binding-protein-dependent transport system for phosphate; probably responsible for the translocation of the substrate across the membrane.</text>
</comment>
<name>A0ABN2RI83_9ACTN</name>
<feature type="domain" description="ABC transmembrane type-1" evidence="12">
    <location>
        <begin position="161"/>
        <end position="364"/>
    </location>
</feature>
<evidence type="ECO:0000256" key="8">
    <source>
        <dbReference type="ARBA" id="ARBA00022989"/>
    </source>
</evidence>
<dbReference type="PROSITE" id="PS50928">
    <property type="entry name" value="ABC_TM1"/>
    <property type="match status" value="1"/>
</dbReference>
<evidence type="ECO:0000256" key="10">
    <source>
        <dbReference type="RuleBase" id="RU363043"/>
    </source>
</evidence>
<keyword evidence="5 10" id="KW-1003">Cell membrane</keyword>
<comment type="similarity">
    <text evidence="3 10">Belongs to the binding-protein-dependent transport system permease family. CysTW subfamily.</text>
</comment>
<comment type="caution">
    <text evidence="13">The sequence shown here is derived from an EMBL/GenBank/DDBJ whole genome shotgun (WGS) entry which is preliminary data.</text>
</comment>
<keyword evidence="8 10" id="KW-1133">Transmembrane helix</keyword>
<keyword evidence="14" id="KW-1185">Reference proteome</keyword>
<keyword evidence="6" id="KW-0592">Phosphate transport</keyword>
<keyword evidence="4" id="KW-0813">Transport</keyword>
<feature type="region of interest" description="Disordered" evidence="11">
    <location>
        <begin position="398"/>
        <end position="420"/>
    </location>
</feature>
<evidence type="ECO:0000256" key="3">
    <source>
        <dbReference type="ARBA" id="ARBA00007069"/>
    </source>
</evidence>
<feature type="transmembrane region" description="Helical" evidence="10">
    <location>
        <begin position="157"/>
        <end position="186"/>
    </location>
</feature>
<evidence type="ECO:0000256" key="11">
    <source>
        <dbReference type="SAM" id="MobiDB-lite"/>
    </source>
</evidence>
<dbReference type="InterPro" id="IPR000515">
    <property type="entry name" value="MetI-like"/>
</dbReference>
<dbReference type="Gene3D" id="1.10.3720.10">
    <property type="entry name" value="MetI-like"/>
    <property type="match status" value="1"/>
</dbReference>
<keyword evidence="7 10" id="KW-0812">Transmembrane</keyword>
<evidence type="ECO:0000313" key="14">
    <source>
        <dbReference type="Proteomes" id="UP001500571"/>
    </source>
</evidence>
<dbReference type="CDD" id="cd06261">
    <property type="entry name" value="TM_PBP2"/>
    <property type="match status" value="1"/>
</dbReference>
<organism evidence="13 14">
    <name type="scientific">Nocardioides panacihumi</name>
    <dbReference type="NCBI Taxonomy" id="400774"/>
    <lineage>
        <taxon>Bacteria</taxon>
        <taxon>Bacillati</taxon>
        <taxon>Actinomycetota</taxon>
        <taxon>Actinomycetes</taxon>
        <taxon>Propionibacteriales</taxon>
        <taxon>Nocardioidaceae</taxon>
        <taxon>Nocardioides</taxon>
    </lineage>
</organism>
<dbReference type="SUPFAM" id="SSF161098">
    <property type="entry name" value="MetI-like"/>
    <property type="match status" value="1"/>
</dbReference>
<feature type="transmembrane region" description="Helical" evidence="10">
    <location>
        <begin position="70"/>
        <end position="91"/>
    </location>
</feature>
<dbReference type="Proteomes" id="UP001500571">
    <property type="component" value="Unassembled WGS sequence"/>
</dbReference>
<dbReference type="PANTHER" id="PTHR42922">
    <property type="entry name" value="PHOSPHATE TRANSPORT SYSTEM PERMEASE PROTEIN PSTA"/>
    <property type="match status" value="1"/>
</dbReference>
<evidence type="ECO:0000256" key="9">
    <source>
        <dbReference type="ARBA" id="ARBA00023136"/>
    </source>
</evidence>
<proteinExistence type="inferred from homology"/>
<evidence type="ECO:0000259" key="12">
    <source>
        <dbReference type="PROSITE" id="PS50928"/>
    </source>
</evidence>
<feature type="transmembrane region" description="Helical" evidence="10">
    <location>
        <begin position="346"/>
        <end position="368"/>
    </location>
</feature>
<evidence type="ECO:0000256" key="1">
    <source>
        <dbReference type="ARBA" id="ARBA00003510"/>
    </source>
</evidence>
<dbReference type="InterPro" id="IPR051408">
    <property type="entry name" value="Phosphate_transprt_permease"/>
</dbReference>
<evidence type="ECO:0000256" key="4">
    <source>
        <dbReference type="ARBA" id="ARBA00022448"/>
    </source>
</evidence>
<accession>A0ABN2RI83</accession>
<evidence type="ECO:0000256" key="7">
    <source>
        <dbReference type="ARBA" id="ARBA00022692"/>
    </source>
</evidence>
<dbReference type="RefSeq" id="WP_344046597.1">
    <property type="nucleotide sequence ID" value="NZ_BAAAPB010000004.1"/>
</dbReference>
<comment type="subcellular location">
    <subcellularLocation>
        <location evidence="2 10">Cell membrane</location>
        <topology evidence="2 10">Multi-pass membrane protein</topology>
    </subcellularLocation>
</comment>
<evidence type="ECO:0000256" key="6">
    <source>
        <dbReference type="ARBA" id="ARBA00022592"/>
    </source>
</evidence>
<dbReference type="EMBL" id="BAAAPB010000004">
    <property type="protein sequence ID" value="GAA1969516.1"/>
    <property type="molecule type" value="Genomic_DNA"/>
</dbReference>
<dbReference type="Pfam" id="PF00528">
    <property type="entry name" value="BPD_transp_1"/>
    <property type="match status" value="1"/>
</dbReference>
<gene>
    <name evidence="13" type="primary">pstA_2</name>
    <name evidence="13" type="ORF">GCM10009798_32640</name>
</gene>
<dbReference type="NCBIfam" id="TIGR00974">
    <property type="entry name" value="3a0107s02c"/>
    <property type="match status" value="1"/>
</dbReference>
<protein>
    <recommendedName>
        <fullName evidence="10">Phosphate transport system permease protein PstA</fullName>
    </recommendedName>
</protein>
<evidence type="ECO:0000313" key="13">
    <source>
        <dbReference type="EMBL" id="GAA1969516.1"/>
    </source>
</evidence>
<feature type="transmembrane region" description="Helical" evidence="10">
    <location>
        <begin position="232"/>
        <end position="253"/>
    </location>
</feature>
<reference evidence="13 14" key="1">
    <citation type="journal article" date="2019" name="Int. J. Syst. Evol. Microbiol.">
        <title>The Global Catalogue of Microorganisms (GCM) 10K type strain sequencing project: providing services to taxonomists for standard genome sequencing and annotation.</title>
        <authorList>
            <consortium name="The Broad Institute Genomics Platform"/>
            <consortium name="The Broad Institute Genome Sequencing Center for Infectious Disease"/>
            <person name="Wu L."/>
            <person name="Ma J."/>
        </authorList>
    </citation>
    <scope>NUCLEOTIDE SEQUENCE [LARGE SCALE GENOMIC DNA]</scope>
    <source>
        <strain evidence="13 14">JCM 15309</strain>
    </source>
</reference>